<dbReference type="OrthoDB" id="1063785at2759"/>
<dbReference type="InterPro" id="IPR042178">
    <property type="entry name" value="Serpin_sf_1"/>
</dbReference>
<evidence type="ECO:0000313" key="5">
    <source>
        <dbReference type="Proteomes" id="UP000636709"/>
    </source>
</evidence>
<dbReference type="InterPro" id="IPR023796">
    <property type="entry name" value="Serpin_dom"/>
</dbReference>
<evidence type="ECO:0000259" key="3">
    <source>
        <dbReference type="SMART" id="SM00093"/>
    </source>
</evidence>
<organism evidence="4 5">
    <name type="scientific">Digitaria exilis</name>
    <dbReference type="NCBI Taxonomy" id="1010633"/>
    <lineage>
        <taxon>Eukaryota</taxon>
        <taxon>Viridiplantae</taxon>
        <taxon>Streptophyta</taxon>
        <taxon>Embryophyta</taxon>
        <taxon>Tracheophyta</taxon>
        <taxon>Spermatophyta</taxon>
        <taxon>Magnoliopsida</taxon>
        <taxon>Liliopsida</taxon>
        <taxon>Poales</taxon>
        <taxon>Poaceae</taxon>
        <taxon>PACMAD clade</taxon>
        <taxon>Panicoideae</taxon>
        <taxon>Panicodae</taxon>
        <taxon>Paniceae</taxon>
        <taxon>Anthephorinae</taxon>
        <taxon>Digitaria</taxon>
    </lineage>
</organism>
<evidence type="ECO:0000256" key="2">
    <source>
        <dbReference type="RuleBase" id="RU000411"/>
    </source>
</evidence>
<dbReference type="InterPro" id="IPR000215">
    <property type="entry name" value="Serpin_fam"/>
</dbReference>
<dbReference type="EMBL" id="JACEFO010001677">
    <property type="protein sequence ID" value="KAF8722117.1"/>
    <property type="molecule type" value="Genomic_DNA"/>
</dbReference>
<gene>
    <name evidence="4" type="ORF">HU200_022757</name>
</gene>
<comment type="similarity">
    <text evidence="1 2">Belongs to the serpin family.</text>
</comment>
<evidence type="ECO:0000313" key="4">
    <source>
        <dbReference type="EMBL" id="KAF8722117.1"/>
    </source>
</evidence>
<feature type="domain" description="Serpin" evidence="3">
    <location>
        <begin position="92"/>
        <end position="338"/>
    </location>
</feature>
<dbReference type="SUPFAM" id="SSF56574">
    <property type="entry name" value="Serpins"/>
    <property type="match status" value="1"/>
</dbReference>
<dbReference type="AlphaFoldDB" id="A0A835CDK1"/>
<keyword evidence="5" id="KW-1185">Reference proteome</keyword>
<accession>A0A835CDK1</accession>
<comment type="caution">
    <text evidence="4">The sequence shown here is derived from an EMBL/GenBank/DDBJ whole genome shotgun (WGS) entry which is preliminary data.</text>
</comment>
<dbReference type="InterPro" id="IPR042185">
    <property type="entry name" value="Serpin_sf_2"/>
</dbReference>
<dbReference type="Pfam" id="PF00079">
    <property type="entry name" value="Serpin"/>
    <property type="match status" value="1"/>
</dbReference>
<sequence>MELCSAQIVPPTLRVFFNYFPKETAADSTRLGDLSKNYTTLALVVSRLIIPQNCHSHFTTGDRTDHGHRRRRRDAPLDRAPTRFALCLYAALTSSTPLSATAPSNSSNTIFSPLSIHVALGLLAAGSGGATRDQLLAALAGGGAADGLHALGEEVARVVLADGAEAGGPRIAFADAVFVDASLKLKSAFEEVAVEKYNAETLSVDFQNKSLLLLSLRCLIKDLLPPRSVDEATGLVLANALYFKGAWTKKFDASKTRESDFHLLNGSSVRAPFMSSGDDQYLASYNNFKVLKLPYQQGGDKRQFSMYILLPEALDGLWSLAQKLTSEPEFLDKHIPSE</sequence>
<evidence type="ECO:0000256" key="1">
    <source>
        <dbReference type="ARBA" id="ARBA00009500"/>
    </source>
</evidence>
<dbReference type="PANTHER" id="PTHR11461:SF366">
    <property type="entry name" value="SERPIN DOMAIN-CONTAINING PROTEIN"/>
    <property type="match status" value="1"/>
</dbReference>
<dbReference type="SMART" id="SM00093">
    <property type="entry name" value="SERPIN"/>
    <property type="match status" value="1"/>
</dbReference>
<dbReference type="GO" id="GO:0005615">
    <property type="term" value="C:extracellular space"/>
    <property type="evidence" value="ECO:0007669"/>
    <property type="project" value="InterPro"/>
</dbReference>
<dbReference type="InterPro" id="IPR036186">
    <property type="entry name" value="Serpin_sf"/>
</dbReference>
<protein>
    <recommendedName>
        <fullName evidence="3">Serpin domain-containing protein</fullName>
    </recommendedName>
</protein>
<dbReference type="Gene3D" id="2.30.39.10">
    <property type="entry name" value="Alpha-1-antitrypsin, domain 1"/>
    <property type="match status" value="1"/>
</dbReference>
<proteinExistence type="inferred from homology"/>
<name>A0A835CDK1_9POAL</name>
<dbReference type="GO" id="GO:0004867">
    <property type="term" value="F:serine-type endopeptidase inhibitor activity"/>
    <property type="evidence" value="ECO:0007669"/>
    <property type="project" value="InterPro"/>
</dbReference>
<reference evidence="4" key="1">
    <citation type="submission" date="2020-07" db="EMBL/GenBank/DDBJ databases">
        <title>Genome sequence and genetic diversity analysis of an under-domesticated orphan crop, white fonio (Digitaria exilis).</title>
        <authorList>
            <person name="Bennetzen J.L."/>
            <person name="Chen S."/>
            <person name="Ma X."/>
            <person name="Wang X."/>
            <person name="Yssel A.E.J."/>
            <person name="Chaluvadi S.R."/>
            <person name="Johnson M."/>
            <person name="Gangashetty P."/>
            <person name="Hamidou F."/>
            <person name="Sanogo M.D."/>
            <person name="Zwaenepoel A."/>
            <person name="Wallace J."/>
            <person name="Van De Peer Y."/>
            <person name="Van Deynze A."/>
        </authorList>
    </citation>
    <scope>NUCLEOTIDE SEQUENCE</scope>
    <source>
        <tissue evidence="4">Leaves</tissue>
    </source>
</reference>
<dbReference type="Gene3D" id="3.30.497.10">
    <property type="entry name" value="Antithrombin, subunit I, domain 2"/>
    <property type="match status" value="1"/>
</dbReference>
<dbReference type="PANTHER" id="PTHR11461">
    <property type="entry name" value="SERINE PROTEASE INHIBITOR, SERPIN"/>
    <property type="match status" value="1"/>
</dbReference>
<dbReference type="Proteomes" id="UP000636709">
    <property type="component" value="Unassembled WGS sequence"/>
</dbReference>